<gene>
    <name evidence="1" type="ORF">JJB07_05085</name>
</gene>
<sequence length="83" mass="9169">MIRDVIVVQDAKGQELEYGVEALLEMNDQSYVLLVNEEDTLLMKVEGEGEQQELVGIPEPYVLESLLDAYSIAVEAAPAEGEE</sequence>
<comment type="caution">
    <text evidence="1">The sequence shown here is derived from an EMBL/GenBank/DDBJ whole genome shotgun (WGS) entry which is preliminary data.</text>
</comment>
<dbReference type="Proteomes" id="UP000602284">
    <property type="component" value="Unassembled WGS sequence"/>
</dbReference>
<dbReference type="InterPro" id="IPR009711">
    <property type="entry name" value="UPF0473"/>
</dbReference>
<organism evidence="1 2">
    <name type="scientific">Tumebacillus amylolyticus</name>
    <dbReference type="NCBI Taxonomy" id="2801339"/>
    <lineage>
        <taxon>Bacteria</taxon>
        <taxon>Bacillati</taxon>
        <taxon>Bacillota</taxon>
        <taxon>Bacilli</taxon>
        <taxon>Bacillales</taxon>
        <taxon>Alicyclobacillaceae</taxon>
        <taxon>Tumebacillus</taxon>
    </lineage>
</organism>
<evidence type="ECO:0000313" key="1">
    <source>
        <dbReference type="EMBL" id="MBL0386021.1"/>
    </source>
</evidence>
<accession>A0ABS1J6X3</accession>
<reference evidence="1 2" key="1">
    <citation type="submission" date="2021-01" db="EMBL/GenBank/DDBJ databases">
        <title>Tumebacillus sp. strain ITR2 16S ribosomal RNA gene Genome sequencing and assembly.</title>
        <authorList>
            <person name="Kang M."/>
        </authorList>
    </citation>
    <scope>NUCLEOTIDE SEQUENCE [LARGE SCALE GENOMIC DNA]</scope>
    <source>
        <strain evidence="1 2">ITR2</strain>
    </source>
</reference>
<dbReference type="Pfam" id="PF06949">
    <property type="entry name" value="DUF1292"/>
    <property type="match status" value="1"/>
</dbReference>
<dbReference type="RefSeq" id="WP_201631742.1">
    <property type="nucleotide sequence ID" value="NZ_JAEQNB010000001.1"/>
</dbReference>
<name>A0ABS1J6X3_9BACL</name>
<protein>
    <submittedName>
        <fullName evidence="1">DUF1292 domain-containing protein</fullName>
    </submittedName>
</protein>
<keyword evidence="2" id="KW-1185">Reference proteome</keyword>
<proteinExistence type="predicted"/>
<evidence type="ECO:0000313" key="2">
    <source>
        <dbReference type="Proteomes" id="UP000602284"/>
    </source>
</evidence>
<dbReference type="EMBL" id="JAEQNB010000001">
    <property type="protein sequence ID" value="MBL0386021.1"/>
    <property type="molecule type" value="Genomic_DNA"/>
</dbReference>